<name>A0A0D3J5C3_EMIH1</name>
<dbReference type="AlphaFoldDB" id="A0A0D3J5C3"/>
<protein>
    <recommendedName>
        <fullName evidence="3">TRM5/TYW2-like N-terminal domain-containing protein</fullName>
    </recommendedName>
</protein>
<dbReference type="GeneID" id="17264260"/>
<dbReference type="PANTHER" id="PTHR23245">
    <property type="entry name" value="TRNA METHYLTRANSFERASE"/>
    <property type="match status" value="1"/>
</dbReference>
<evidence type="ECO:0000259" key="3">
    <source>
        <dbReference type="Pfam" id="PF25133"/>
    </source>
</evidence>
<dbReference type="eggNOG" id="KOG2078">
    <property type="taxonomic scope" value="Eukaryota"/>
</dbReference>
<keyword evidence="1" id="KW-0963">Cytoplasm</keyword>
<dbReference type="RefSeq" id="XP_005771137.1">
    <property type="nucleotide sequence ID" value="XM_005771080.1"/>
</dbReference>
<keyword evidence="5" id="KW-1185">Reference proteome</keyword>
<evidence type="ECO:0000256" key="1">
    <source>
        <dbReference type="ARBA" id="ARBA00022490"/>
    </source>
</evidence>
<evidence type="ECO:0000313" key="4">
    <source>
        <dbReference type="EnsemblProtists" id="EOD18708"/>
    </source>
</evidence>
<evidence type="ECO:0000313" key="5">
    <source>
        <dbReference type="Proteomes" id="UP000013827"/>
    </source>
</evidence>
<sequence>MGGPWLIALRIPARKCNAFMQALQGHAPCTTRLLLLDEGIDDLQLTKLPDELRDYVAAEGGEPVRHSVTIGCDGFSAERFSAEQVLRRLLPEGMEVPSAFEQVGHVAHMNLREEHLPYKALIGEDLETTVREAGRLWLGLLGPFPHHRGGCIGEVRENGATFALDYREVLQAAAVAPRRGRLASVERAVLHQDLNPQSAKWLRTNVLRNKAPTLAFGPFSHILMNLPASALEFLDALVGAFDAETWHAPLPRVHCYCFSKVAL</sequence>
<dbReference type="SUPFAM" id="SSF53335">
    <property type="entry name" value="S-adenosyl-L-methionine-dependent methyltransferases"/>
    <property type="match status" value="1"/>
</dbReference>
<evidence type="ECO:0000256" key="2">
    <source>
        <dbReference type="ARBA" id="ARBA00022603"/>
    </source>
</evidence>
<dbReference type="PANTHER" id="PTHR23245:SF36">
    <property type="entry name" value="TRNA (GUANINE(37)-N1)-METHYLTRANSFERASE"/>
    <property type="match status" value="1"/>
</dbReference>
<keyword evidence="2" id="KW-0808">Transferase</keyword>
<reference evidence="4" key="2">
    <citation type="submission" date="2024-10" db="UniProtKB">
        <authorList>
            <consortium name="EnsemblProtists"/>
        </authorList>
    </citation>
    <scope>IDENTIFICATION</scope>
</reference>
<dbReference type="HOGENOM" id="CLU_1059348_0_0_1"/>
<reference evidence="5" key="1">
    <citation type="journal article" date="2013" name="Nature">
        <title>Pan genome of the phytoplankton Emiliania underpins its global distribution.</title>
        <authorList>
            <person name="Read B.A."/>
            <person name="Kegel J."/>
            <person name="Klute M.J."/>
            <person name="Kuo A."/>
            <person name="Lefebvre S.C."/>
            <person name="Maumus F."/>
            <person name="Mayer C."/>
            <person name="Miller J."/>
            <person name="Monier A."/>
            <person name="Salamov A."/>
            <person name="Young J."/>
            <person name="Aguilar M."/>
            <person name="Claverie J.M."/>
            <person name="Frickenhaus S."/>
            <person name="Gonzalez K."/>
            <person name="Herman E.K."/>
            <person name="Lin Y.C."/>
            <person name="Napier J."/>
            <person name="Ogata H."/>
            <person name="Sarno A.F."/>
            <person name="Shmutz J."/>
            <person name="Schroeder D."/>
            <person name="de Vargas C."/>
            <person name="Verret F."/>
            <person name="von Dassow P."/>
            <person name="Valentin K."/>
            <person name="Van de Peer Y."/>
            <person name="Wheeler G."/>
            <person name="Dacks J.B."/>
            <person name="Delwiche C.F."/>
            <person name="Dyhrman S.T."/>
            <person name="Glockner G."/>
            <person name="John U."/>
            <person name="Richards T."/>
            <person name="Worden A.Z."/>
            <person name="Zhang X."/>
            <person name="Grigoriev I.V."/>
            <person name="Allen A.E."/>
            <person name="Bidle K."/>
            <person name="Borodovsky M."/>
            <person name="Bowler C."/>
            <person name="Brownlee C."/>
            <person name="Cock J.M."/>
            <person name="Elias M."/>
            <person name="Gladyshev V.N."/>
            <person name="Groth M."/>
            <person name="Guda C."/>
            <person name="Hadaegh A."/>
            <person name="Iglesias-Rodriguez M.D."/>
            <person name="Jenkins J."/>
            <person name="Jones B.M."/>
            <person name="Lawson T."/>
            <person name="Leese F."/>
            <person name="Lindquist E."/>
            <person name="Lobanov A."/>
            <person name="Lomsadze A."/>
            <person name="Malik S.B."/>
            <person name="Marsh M.E."/>
            <person name="Mackinder L."/>
            <person name="Mock T."/>
            <person name="Mueller-Roeber B."/>
            <person name="Pagarete A."/>
            <person name="Parker M."/>
            <person name="Probert I."/>
            <person name="Quesneville H."/>
            <person name="Raines C."/>
            <person name="Rensing S.A."/>
            <person name="Riano-Pachon D.M."/>
            <person name="Richier S."/>
            <person name="Rokitta S."/>
            <person name="Shiraiwa Y."/>
            <person name="Soanes D.M."/>
            <person name="van der Giezen M."/>
            <person name="Wahlund T.M."/>
            <person name="Williams B."/>
            <person name="Wilson W."/>
            <person name="Wolfe G."/>
            <person name="Wurch L.L."/>
        </authorList>
    </citation>
    <scope>NUCLEOTIDE SEQUENCE</scope>
</reference>
<proteinExistence type="predicted"/>
<keyword evidence="2" id="KW-0489">Methyltransferase</keyword>
<feature type="domain" description="TRM5/TYW2-like N-terminal" evidence="3">
    <location>
        <begin position="84"/>
        <end position="125"/>
    </location>
</feature>
<dbReference type="KEGG" id="ehx:EMIHUDRAFT_243552"/>
<accession>A0A0D3J5C3</accession>
<dbReference type="Pfam" id="PF25133">
    <property type="entry name" value="TYW2_N_2"/>
    <property type="match status" value="1"/>
</dbReference>
<dbReference type="Proteomes" id="UP000013827">
    <property type="component" value="Unassembled WGS sequence"/>
</dbReference>
<dbReference type="InterPro" id="IPR029063">
    <property type="entry name" value="SAM-dependent_MTases_sf"/>
</dbReference>
<dbReference type="GO" id="GO:0002939">
    <property type="term" value="P:tRNA N1-guanine methylation"/>
    <property type="evidence" value="ECO:0007669"/>
    <property type="project" value="TreeGrafter"/>
</dbReference>
<organism evidence="4 5">
    <name type="scientific">Emiliania huxleyi (strain CCMP1516)</name>
    <dbReference type="NCBI Taxonomy" id="280463"/>
    <lineage>
        <taxon>Eukaryota</taxon>
        <taxon>Haptista</taxon>
        <taxon>Haptophyta</taxon>
        <taxon>Prymnesiophyceae</taxon>
        <taxon>Isochrysidales</taxon>
        <taxon>Noelaerhabdaceae</taxon>
        <taxon>Emiliania</taxon>
    </lineage>
</organism>
<dbReference type="Gene3D" id="3.40.50.150">
    <property type="entry name" value="Vaccinia Virus protein VP39"/>
    <property type="match status" value="1"/>
</dbReference>
<dbReference type="Gene3D" id="3.30.300.110">
    <property type="entry name" value="Met-10+ protein-like domains"/>
    <property type="match status" value="1"/>
</dbReference>
<dbReference type="GO" id="GO:0005737">
    <property type="term" value="C:cytoplasm"/>
    <property type="evidence" value="ECO:0007669"/>
    <property type="project" value="TreeGrafter"/>
</dbReference>
<dbReference type="GO" id="GO:0008175">
    <property type="term" value="F:tRNA methyltransferase activity"/>
    <property type="evidence" value="ECO:0007669"/>
    <property type="project" value="TreeGrafter"/>
</dbReference>
<dbReference type="EnsemblProtists" id="EOD18708">
    <property type="protein sequence ID" value="EOD18708"/>
    <property type="gene ID" value="EMIHUDRAFT_243552"/>
</dbReference>
<dbReference type="STRING" id="2903.R1C7S3"/>
<dbReference type="PaxDb" id="2903-EOD18708"/>
<dbReference type="InterPro" id="IPR056744">
    <property type="entry name" value="TRM5/TYW2-like_N"/>
</dbReference>